<dbReference type="InterPro" id="IPR018723">
    <property type="entry name" value="DUF2254_membrane"/>
</dbReference>
<feature type="transmembrane region" description="Helical" evidence="1">
    <location>
        <begin position="30"/>
        <end position="52"/>
    </location>
</feature>
<evidence type="ECO:0000313" key="2">
    <source>
        <dbReference type="EMBL" id="MDV6285269.1"/>
    </source>
</evidence>
<organism evidence="2 3">
    <name type="scientific">Rhodococcus jostii</name>
    <dbReference type="NCBI Taxonomy" id="132919"/>
    <lineage>
        <taxon>Bacteria</taxon>
        <taxon>Bacillati</taxon>
        <taxon>Actinomycetota</taxon>
        <taxon>Actinomycetes</taxon>
        <taxon>Mycobacteriales</taxon>
        <taxon>Nocardiaceae</taxon>
        <taxon>Rhodococcus</taxon>
    </lineage>
</organism>
<dbReference type="Pfam" id="PF10011">
    <property type="entry name" value="DUF2254"/>
    <property type="match status" value="1"/>
</dbReference>
<dbReference type="RefSeq" id="WP_317570825.1">
    <property type="nucleotide sequence ID" value="NZ_JAWLKA010000024.1"/>
</dbReference>
<evidence type="ECO:0000256" key="1">
    <source>
        <dbReference type="SAM" id="Phobius"/>
    </source>
</evidence>
<reference evidence="2 3" key="1">
    <citation type="submission" date="2023-10" db="EMBL/GenBank/DDBJ databases">
        <title>Development of a sustainable strategy for remediation of hydrocarbon-contaminated territories based on the waste exchange concept.</title>
        <authorList>
            <person name="Krivoruchko A."/>
        </authorList>
    </citation>
    <scope>NUCLEOTIDE SEQUENCE [LARGE SCALE GENOMIC DNA]</scope>
    <source>
        <strain evidence="2 3">IEGM 60</strain>
    </source>
</reference>
<comment type="caution">
    <text evidence="2">The sequence shown here is derived from an EMBL/GenBank/DDBJ whole genome shotgun (WGS) entry which is preliminary data.</text>
</comment>
<keyword evidence="1" id="KW-1133">Transmembrane helix</keyword>
<evidence type="ECO:0000313" key="3">
    <source>
        <dbReference type="Proteomes" id="UP001185737"/>
    </source>
</evidence>
<gene>
    <name evidence="2" type="ORF">R3Q59_32840</name>
</gene>
<keyword evidence="1" id="KW-0812">Transmembrane</keyword>
<dbReference type="Proteomes" id="UP001185737">
    <property type="component" value="Unassembled WGS sequence"/>
</dbReference>
<dbReference type="EMBL" id="JAWLKA010000024">
    <property type="protein sequence ID" value="MDV6285269.1"/>
    <property type="molecule type" value="Genomic_DNA"/>
</dbReference>
<accession>A0ABU4CP03</accession>
<protein>
    <submittedName>
        <fullName evidence="2">DUF2254 family protein</fullName>
    </submittedName>
</protein>
<keyword evidence="1" id="KW-0472">Membrane</keyword>
<sequence>MVFSLLFLVGQFGATTLTPRLTLFRDDPLVWNSFGIFLGFFVFATTAGLVVNQKDAVPVAIPVAAVILTVVALAVMRILQLHAFRSIQLAPTLADVTARGEAVLATLYGTEPAGSERSGGPGGAVVRWTGTGGMLCQIDLPKLAHLAREADVLVRMRVRVGDALIPGSVVMSVDGAAGFDSRAMLGCLDVRIDRSFDQDPMLAFRIVDDIALRALSPAVNDPATAAQAIDCVGTLLPRISHRPVDVGDVADTEGELRVVVLLPDWDDYVSAAFDEIADAARHQPFVARHLLQTIDSLIGSAPAHRQSALERRSAWVRAHCDLPPTFRS</sequence>
<name>A0ABU4CP03_RHOJO</name>
<keyword evidence="3" id="KW-1185">Reference proteome</keyword>
<proteinExistence type="predicted"/>
<feature type="transmembrane region" description="Helical" evidence="1">
    <location>
        <begin position="59"/>
        <end position="79"/>
    </location>
</feature>